<gene>
    <name evidence="2" type="ORF">QLV_22</name>
</gene>
<dbReference type="InterPro" id="IPR045455">
    <property type="entry name" value="NrS-1_pol-like_helicase"/>
</dbReference>
<name>A0A0R5K514_9VIRU</name>
<protein>
    <submittedName>
        <fullName evidence="2">Putative DNA helicase/primase/polymerase</fullName>
    </submittedName>
</protein>
<dbReference type="Gene3D" id="3.40.50.300">
    <property type="entry name" value="P-loop containing nucleotide triphosphate hydrolases"/>
    <property type="match status" value="1"/>
</dbReference>
<keyword evidence="2" id="KW-0547">Nucleotide-binding</keyword>
<keyword evidence="2" id="KW-0347">Helicase</keyword>
<keyword evidence="3" id="KW-1185">Reference proteome</keyword>
<evidence type="ECO:0000313" key="2">
    <source>
        <dbReference type="EMBL" id="AIF72188.1"/>
    </source>
</evidence>
<accession>A0A0R5K514</accession>
<reference evidence="2 3" key="1">
    <citation type="submission" date="2014-05" db="EMBL/GenBank/DDBJ databases">
        <title>Virophage diversity revealed in metagenomes of freshwater ecosystems.</title>
        <authorList>
            <person name="Oh S."/>
        </authorList>
    </citation>
    <scope>NUCLEOTIDE SEQUENCE [LARGE SCALE GENOMIC DNA]</scope>
</reference>
<sequence length="839" mass="98907">MKFLNGLTLDLNKIPHYKKFRGEWEEHLDLQLLLQLSRKKLDYHEDTLNLIKRHVITRMKNNNSNIHTTRYKQSYKLGRFYANTITGYPRKFKHTIFKFLGWRDIDMVKGHPTLAVILAEKNGLDLPAIKEYISNPQKIFNEMTEYYGNQLEDHQKKWLFNLMIYGGGYECWINGLTEPCDADLKKGYKPIILKNDTIRPFEKRFKEECDKLKERIYTANPKLVEKISVKDKTNFEDGMNNDTDFEEEMPLWKVKNRTVSYFLQVLENECLYHLYEFLTKNAYMSPQNGCLEKDGICFKPLKDLPDDLEAEANLYTKNHTGFEIKWKIKPYEVVDDGSIELREINDLGMGIKNNDDGLVSSEDIAYETKKEEFEETHFKIENCDLFIFVNGREIKHFKDTDMRKSYQHINYGYAKKNDPDYGWINDKSRPLSFVDRWVKDENIKTYKDIGCYPPPLEVPDGYFNTWTGFPWEDVNEYTEKKEELQEILDFFKILCRGDDEVLAFLLKWLGNMLQYPADKNGLFPIFVSDEGIGKGTFCRILERLIGKDKFLETTAPEKDVWGKFNSLMTHAYLVYINEFGKKNQEEADGRIKGLLTDGNLTIECKGKDPYKFTSYHRFIGSTNSEDPTTVTKGNRRKWIIRCSDELKNNKDKFKRLYTLLADDDVIKTLYEYLIEVKCDNMIGDEPPKTEYQAILETSNENVMEMFLKWSVRDIIYHDCDLESYVSGTQAPNKLYDMLEGTPDKEWIVRYASNNLYDKFKRFKEFYHIKTYDMTLMAFFKKLGTYAYNLPDEIIKTHHQSHGVCYTLIDWCKVREKYEITPNDVEGECDGDNTSDADEN</sequence>
<feature type="domain" description="NrS-1 polymerase-like helicase" evidence="1">
    <location>
        <begin position="527"/>
        <end position="636"/>
    </location>
</feature>
<dbReference type="Proteomes" id="UP000247257">
    <property type="component" value="Segment"/>
</dbReference>
<proteinExistence type="predicted"/>
<keyword evidence="2" id="KW-0067">ATP-binding</keyword>
<dbReference type="InterPro" id="IPR027417">
    <property type="entry name" value="P-loop_NTPase"/>
</dbReference>
<keyword evidence="2" id="KW-0378">Hydrolase</keyword>
<evidence type="ECO:0000259" key="1">
    <source>
        <dbReference type="Pfam" id="PF19263"/>
    </source>
</evidence>
<dbReference type="Pfam" id="PF19263">
    <property type="entry name" value="DUF5906"/>
    <property type="match status" value="1"/>
</dbReference>
<dbReference type="SUPFAM" id="SSF52540">
    <property type="entry name" value="P-loop containing nucleoside triphosphate hydrolases"/>
    <property type="match status" value="1"/>
</dbReference>
<evidence type="ECO:0000313" key="3">
    <source>
        <dbReference type="Proteomes" id="UP000247257"/>
    </source>
</evidence>
<organism evidence="2 3">
    <name type="scientific">Qinghai Lake virophage</name>
    <dbReference type="NCBI Taxonomy" id="1516115"/>
    <lineage>
        <taxon>Viruses</taxon>
        <taxon>Varidnaviria</taxon>
        <taxon>Bamfordvirae</taxon>
        <taxon>Preplasmiviricota</taxon>
        <taxon>Polisuviricotina</taxon>
        <taxon>Virophaviricetes</taxon>
        <taxon>Priklausovirales</taxon>
        <taxon>Omnilimnoviroviridae</taxon>
        <taxon>Panaquavirovirus</taxon>
        <taxon>Panaquavirovirus qinghaense</taxon>
    </lineage>
</organism>
<dbReference type="EMBL" id="KJ854379">
    <property type="protein sequence ID" value="AIF72188.1"/>
    <property type="molecule type" value="Genomic_DNA"/>
</dbReference>
<dbReference type="GO" id="GO:0004386">
    <property type="term" value="F:helicase activity"/>
    <property type="evidence" value="ECO:0007669"/>
    <property type="project" value="UniProtKB-KW"/>
</dbReference>